<dbReference type="GO" id="GO:0009055">
    <property type="term" value="F:electron transfer activity"/>
    <property type="evidence" value="ECO:0007669"/>
    <property type="project" value="InterPro"/>
</dbReference>
<dbReference type="OrthoDB" id="9805828at2"/>
<dbReference type="RefSeq" id="WP_081506582.1">
    <property type="nucleotide sequence ID" value="NZ_CP020474.1"/>
</dbReference>
<keyword evidence="1" id="KW-0813">Transport</keyword>
<dbReference type="Gene3D" id="1.10.760.10">
    <property type="entry name" value="Cytochrome c-like domain"/>
    <property type="match status" value="1"/>
</dbReference>
<reference evidence="9 10" key="1">
    <citation type="submission" date="2017-03" db="EMBL/GenBank/DDBJ databases">
        <title>Genome Sequence of Roseovarius mucosus strain SMR3 Isolated from a culture of the Diatom Skeletonema marinoi.</title>
        <authorList>
            <person name="Topel M."/>
            <person name="Pinder M."/>
            <person name="Johansson O.N."/>
            <person name="Kourtchenko O."/>
            <person name="Godhe A."/>
            <person name="Clarke A.K."/>
        </authorList>
    </citation>
    <scope>NUCLEOTIDE SEQUENCE [LARGE SCALE GENOMIC DNA]</scope>
    <source>
        <strain evidence="9 10">SMR3</strain>
    </source>
</reference>
<feature type="signal peptide" evidence="7">
    <location>
        <begin position="1"/>
        <end position="23"/>
    </location>
</feature>
<proteinExistence type="predicted"/>
<dbReference type="AlphaFoldDB" id="A0A1V0RKX6"/>
<accession>A0A1V0RKX6</accession>
<evidence type="ECO:0000256" key="6">
    <source>
        <dbReference type="PROSITE-ProRule" id="PRU00433"/>
    </source>
</evidence>
<dbReference type="KEGG" id="rmm:ROSMUCSMR3_00894"/>
<keyword evidence="2 6" id="KW-0349">Heme</keyword>
<dbReference type="GO" id="GO:0020037">
    <property type="term" value="F:heme binding"/>
    <property type="evidence" value="ECO:0007669"/>
    <property type="project" value="InterPro"/>
</dbReference>
<dbReference type="InterPro" id="IPR009056">
    <property type="entry name" value="Cyt_c-like_dom"/>
</dbReference>
<keyword evidence="10" id="KW-1185">Reference proteome</keyword>
<evidence type="ECO:0000256" key="2">
    <source>
        <dbReference type="ARBA" id="ARBA00022617"/>
    </source>
</evidence>
<dbReference type="InterPro" id="IPR002327">
    <property type="entry name" value="Cyt_c_1A/1B"/>
</dbReference>
<evidence type="ECO:0000256" key="7">
    <source>
        <dbReference type="SAM" id="SignalP"/>
    </source>
</evidence>
<keyword evidence="4" id="KW-0249">Electron transport</keyword>
<gene>
    <name evidence="9" type="ORF">ROSMUCSMR3_00894</name>
</gene>
<keyword evidence="5 6" id="KW-0408">Iron</keyword>
<evidence type="ECO:0000256" key="5">
    <source>
        <dbReference type="ARBA" id="ARBA00023004"/>
    </source>
</evidence>
<keyword evidence="7" id="KW-0732">Signal</keyword>
<evidence type="ECO:0000313" key="9">
    <source>
        <dbReference type="EMBL" id="ARE82391.1"/>
    </source>
</evidence>
<dbReference type="SUPFAM" id="SSF46626">
    <property type="entry name" value="Cytochrome c"/>
    <property type="match status" value="1"/>
</dbReference>
<sequence length="148" mass="15946">MRNLCAILILGLLIPGLSGLGTATLAADAQRGEALFKDCRACHSIIDETETPVVRGGRTGPNLYGVIGRHAGSVPGFNYSRSMVAAGTSGLRWNEEGFVSYIGDATAFLRTYLDDPQARGKMAYQLRDVQMAQDVWAYLQTVTRPPAP</sequence>
<evidence type="ECO:0000259" key="8">
    <source>
        <dbReference type="PROSITE" id="PS51007"/>
    </source>
</evidence>
<name>A0A1V0RKX6_9RHOB</name>
<evidence type="ECO:0000256" key="4">
    <source>
        <dbReference type="ARBA" id="ARBA00022982"/>
    </source>
</evidence>
<feature type="chain" id="PRO_5013092636" evidence="7">
    <location>
        <begin position="24"/>
        <end position="148"/>
    </location>
</feature>
<protein>
    <submittedName>
        <fullName evidence="9">Cytochrome c-551</fullName>
    </submittedName>
</protein>
<dbReference type="Proteomes" id="UP000192273">
    <property type="component" value="Chromosome"/>
</dbReference>
<evidence type="ECO:0000256" key="1">
    <source>
        <dbReference type="ARBA" id="ARBA00022448"/>
    </source>
</evidence>
<dbReference type="PROSITE" id="PS51007">
    <property type="entry name" value="CYTC"/>
    <property type="match status" value="1"/>
</dbReference>
<dbReference type="GO" id="GO:0046872">
    <property type="term" value="F:metal ion binding"/>
    <property type="evidence" value="ECO:0007669"/>
    <property type="project" value="UniProtKB-KW"/>
</dbReference>
<evidence type="ECO:0000313" key="10">
    <source>
        <dbReference type="Proteomes" id="UP000192273"/>
    </source>
</evidence>
<evidence type="ECO:0000256" key="3">
    <source>
        <dbReference type="ARBA" id="ARBA00022723"/>
    </source>
</evidence>
<dbReference type="EMBL" id="CP020474">
    <property type="protein sequence ID" value="ARE82391.1"/>
    <property type="molecule type" value="Genomic_DNA"/>
</dbReference>
<dbReference type="InterPro" id="IPR036909">
    <property type="entry name" value="Cyt_c-like_dom_sf"/>
</dbReference>
<dbReference type="PANTHER" id="PTHR11961">
    <property type="entry name" value="CYTOCHROME C"/>
    <property type="match status" value="1"/>
</dbReference>
<feature type="domain" description="Cytochrome c" evidence="8">
    <location>
        <begin position="27"/>
        <end position="143"/>
    </location>
</feature>
<keyword evidence="3 6" id="KW-0479">Metal-binding</keyword>
<organism evidence="9 10">
    <name type="scientific">Roseovarius mucosus</name>
    <dbReference type="NCBI Taxonomy" id="215743"/>
    <lineage>
        <taxon>Bacteria</taxon>
        <taxon>Pseudomonadati</taxon>
        <taxon>Pseudomonadota</taxon>
        <taxon>Alphaproteobacteria</taxon>
        <taxon>Rhodobacterales</taxon>
        <taxon>Roseobacteraceae</taxon>
        <taxon>Roseovarius</taxon>
    </lineage>
</organism>